<dbReference type="GO" id="GO:0005813">
    <property type="term" value="C:centrosome"/>
    <property type="evidence" value="ECO:0007669"/>
    <property type="project" value="TreeGrafter"/>
</dbReference>
<gene>
    <name evidence="2" type="primary">UBR4</name>
    <name evidence="2" type="ORF">L345_14739</name>
</gene>
<dbReference type="GO" id="GO:0004842">
    <property type="term" value="F:ubiquitin-protein transferase activity"/>
    <property type="evidence" value="ECO:0007669"/>
    <property type="project" value="TreeGrafter"/>
</dbReference>
<dbReference type="GO" id="GO:0016020">
    <property type="term" value="C:membrane"/>
    <property type="evidence" value="ECO:0007669"/>
    <property type="project" value="TreeGrafter"/>
</dbReference>
<feature type="domain" description="E3 ubiquitin-protein ligase UBR4 N-terminal" evidence="1">
    <location>
        <begin position="1"/>
        <end position="278"/>
    </location>
</feature>
<dbReference type="OrthoDB" id="30336at2759"/>
<dbReference type="PANTHER" id="PTHR21725">
    <property type="entry name" value="E3 UBIQUITIN-PROTEIN LIGASE UBR4"/>
    <property type="match status" value="1"/>
</dbReference>
<accession>V8ND93</accession>
<dbReference type="EMBL" id="AZIM01005513">
    <property type="protein sequence ID" value="ETE59527.1"/>
    <property type="molecule type" value="Genomic_DNA"/>
</dbReference>
<dbReference type="Pfam" id="PF19423">
    <property type="entry name" value="E3_UBR4_N"/>
    <property type="match status" value="1"/>
</dbReference>
<protein>
    <submittedName>
        <fullName evidence="2">E3 ubiquitin-protein ligase UBR4</fullName>
    </submittedName>
</protein>
<name>V8ND93_OPHHA</name>
<comment type="caution">
    <text evidence="2">The sequence shown here is derived from an EMBL/GenBank/DDBJ whole genome shotgun (WGS) entry which is preliminary data.</text>
</comment>
<dbReference type="Proteomes" id="UP000018936">
    <property type="component" value="Unassembled WGS sequence"/>
</dbReference>
<dbReference type="AlphaFoldDB" id="V8ND93"/>
<evidence type="ECO:0000313" key="3">
    <source>
        <dbReference type="Proteomes" id="UP000018936"/>
    </source>
</evidence>
<organism evidence="2 3">
    <name type="scientific">Ophiophagus hannah</name>
    <name type="common">King cobra</name>
    <name type="synonym">Naja hannah</name>
    <dbReference type="NCBI Taxonomy" id="8665"/>
    <lineage>
        <taxon>Eukaryota</taxon>
        <taxon>Metazoa</taxon>
        <taxon>Chordata</taxon>
        <taxon>Craniata</taxon>
        <taxon>Vertebrata</taxon>
        <taxon>Euteleostomi</taxon>
        <taxon>Lepidosauria</taxon>
        <taxon>Squamata</taxon>
        <taxon>Bifurcata</taxon>
        <taxon>Unidentata</taxon>
        <taxon>Episquamata</taxon>
        <taxon>Toxicofera</taxon>
        <taxon>Serpentes</taxon>
        <taxon>Colubroidea</taxon>
        <taxon>Elapidae</taxon>
        <taxon>Elapinae</taxon>
        <taxon>Ophiophagus</taxon>
    </lineage>
</organism>
<reference evidence="2 3" key="1">
    <citation type="journal article" date="2013" name="Proc. Natl. Acad. Sci. U.S.A.">
        <title>The king cobra genome reveals dynamic gene evolution and adaptation in the snake venom system.</title>
        <authorList>
            <person name="Vonk F.J."/>
            <person name="Casewell N.R."/>
            <person name="Henkel C.V."/>
            <person name="Heimberg A.M."/>
            <person name="Jansen H.J."/>
            <person name="McCleary R.J."/>
            <person name="Kerkkamp H.M."/>
            <person name="Vos R.A."/>
            <person name="Guerreiro I."/>
            <person name="Calvete J.J."/>
            <person name="Wuster W."/>
            <person name="Woods A.E."/>
            <person name="Logan J.M."/>
            <person name="Harrison R.A."/>
            <person name="Castoe T.A."/>
            <person name="de Koning A.P."/>
            <person name="Pollock D.D."/>
            <person name="Yandell M."/>
            <person name="Calderon D."/>
            <person name="Renjifo C."/>
            <person name="Currier R.B."/>
            <person name="Salgado D."/>
            <person name="Pla D."/>
            <person name="Sanz L."/>
            <person name="Hyder A.S."/>
            <person name="Ribeiro J.M."/>
            <person name="Arntzen J.W."/>
            <person name="van den Thillart G.E."/>
            <person name="Boetzer M."/>
            <person name="Pirovano W."/>
            <person name="Dirks R.P."/>
            <person name="Spaink H.P."/>
            <person name="Duboule D."/>
            <person name="McGlinn E."/>
            <person name="Kini R.M."/>
            <person name="Richardson M.K."/>
        </authorList>
    </citation>
    <scope>NUCLEOTIDE SEQUENCE</scope>
    <source>
        <tissue evidence="2">Blood</tissue>
    </source>
</reference>
<sequence length="278" mass="30267">ISSFCGVDCTTILQLHEIPSLQSIYTLDAAISKVQVSLDEHFSKLAAETDPHKSSEITKNLLPAALQLIDTYATFTRSYLLQSLCEDSSAETKPTEEKLQGYAAVLAIGSGRCKSNTLGPVLIQNLPSAVQSLCESWNSIHTNEFPNIGSWAAHLGTLCSQSLPLAASLKHTLLSLVRLTGDLVVWSDDLNPPQVIRTLLPLLLETSTESVAEMSSNSLERILGPAESDEFLSRVYEKLIMGCYNILANHSDPNSGLDEAILEECLQHLEKQLESSQA</sequence>
<dbReference type="GO" id="GO:0005829">
    <property type="term" value="C:cytosol"/>
    <property type="evidence" value="ECO:0007669"/>
    <property type="project" value="TreeGrafter"/>
</dbReference>
<evidence type="ECO:0000313" key="2">
    <source>
        <dbReference type="EMBL" id="ETE59527.1"/>
    </source>
</evidence>
<dbReference type="GO" id="GO:0006511">
    <property type="term" value="P:ubiquitin-dependent protein catabolic process"/>
    <property type="evidence" value="ECO:0007669"/>
    <property type="project" value="TreeGrafter"/>
</dbReference>
<feature type="non-terminal residue" evidence="2">
    <location>
        <position position="1"/>
    </location>
</feature>
<evidence type="ECO:0000259" key="1">
    <source>
        <dbReference type="Pfam" id="PF19423"/>
    </source>
</evidence>
<feature type="non-terminal residue" evidence="2">
    <location>
        <position position="278"/>
    </location>
</feature>
<dbReference type="GO" id="GO:0005654">
    <property type="term" value="C:nucleoplasm"/>
    <property type="evidence" value="ECO:0007669"/>
    <property type="project" value="TreeGrafter"/>
</dbReference>
<dbReference type="PANTHER" id="PTHR21725:SF1">
    <property type="entry name" value="E3 UBIQUITIN-PROTEIN LIGASE UBR4"/>
    <property type="match status" value="1"/>
</dbReference>
<proteinExistence type="predicted"/>
<dbReference type="InterPro" id="IPR045189">
    <property type="entry name" value="UBR4-like"/>
</dbReference>
<dbReference type="InterPro" id="IPR045841">
    <property type="entry name" value="E3_UBR4_N"/>
</dbReference>
<keyword evidence="3" id="KW-1185">Reference proteome</keyword>